<comment type="subcellular location">
    <subcellularLocation>
        <location evidence="1">Cell inner membrane</location>
        <topology evidence="1">Multi-pass membrane protein</topology>
    </subcellularLocation>
</comment>
<comment type="catalytic activity">
    <reaction evidence="16">
        <text>L-tyrosyl-[protein] + ATP = O-phospho-L-tyrosyl-[protein] + ADP + H(+)</text>
        <dbReference type="Rhea" id="RHEA:10596"/>
        <dbReference type="Rhea" id="RHEA-COMP:10136"/>
        <dbReference type="Rhea" id="RHEA-COMP:20101"/>
        <dbReference type="ChEBI" id="CHEBI:15378"/>
        <dbReference type="ChEBI" id="CHEBI:30616"/>
        <dbReference type="ChEBI" id="CHEBI:46858"/>
        <dbReference type="ChEBI" id="CHEBI:61978"/>
        <dbReference type="ChEBI" id="CHEBI:456216"/>
        <dbReference type="EC" id="2.7.10.2"/>
    </reaction>
</comment>
<dbReference type="PANTHER" id="PTHR32309:SF13">
    <property type="entry name" value="FERRIC ENTEROBACTIN TRANSPORT PROTEIN FEPE"/>
    <property type="match status" value="1"/>
</dbReference>
<proteinExistence type="inferred from homology"/>
<dbReference type="EMBL" id="QEKW01000019">
    <property type="protein sequence ID" value="PVZ03962.1"/>
    <property type="molecule type" value="Genomic_DNA"/>
</dbReference>
<keyword evidence="13" id="KW-1133">Transmembrane helix</keyword>
<evidence type="ECO:0000256" key="3">
    <source>
        <dbReference type="ARBA" id="ARBA00007316"/>
    </source>
</evidence>
<dbReference type="InterPro" id="IPR025669">
    <property type="entry name" value="AAA_dom"/>
</dbReference>
<organism evidence="19 20">
    <name type="scientific">Actinomycetospora cinnamomea</name>
    <dbReference type="NCBI Taxonomy" id="663609"/>
    <lineage>
        <taxon>Bacteria</taxon>
        <taxon>Bacillati</taxon>
        <taxon>Actinomycetota</taxon>
        <taxon>Actinomycetes</taxon>
        <taxon>Pseudonocardiales</taxon>
        <taxon>Pseudonocardiaceae</taxon>
        <taxon>Actinomycetospora</taxon>
    </lineage>
</organism>
<keyword evidence="12" id="KW-0067">ATP-binding</keyword>
<reference evidence="19 20" key="1">
    <citation type="submission" date="2018-04" db="EMBL/GenBank/DDBJ databases">
        <title>Genomic Encyclopedia of Type Strains, Phase IV (KMG-IV): sequencing the most valuable type-strain genomes for metagenomic binning, comparative biology and taxonomic classification.</title>
        <authorList>
            <person name="Goeker M."/>
        </authorList>
    </citation>
    <scope>NUCLEOTIDE SEQUENCE [LARGE SCALE GENOMIC DNA]</scope>
    <source>
        <strain evidence="19 20">DSM 45771</strain>
    </source>
</reference>
<name>A0A2U1EVJ9_9PSEU</name>
<evidence type="ECO:0000256" key="1">
    <source>
        <dbReference type="ARBA" id="ARBA00004429"/>
    </source>
</evidence>
<dbReference type="EC" id="2.7.10.2" evidence="5"/>
<accession>A0A2U1EVJ9</accession>
<evidence type="ECO:0000313" key="20">
    <source>
        <dbReference type="Proteomes" id="UP000245639"/>
    </source>
</evidence>
<dbReference type="Gene3D" id="3.40.50.300">
    <property type="entry name" value="P-loop containing nucleotide triphosphate hydrolases"/>
    <property type="match status" value="1"/>
</dbReference>
<keyword evidence="10" id="KW-0547">Nucleotide-binding</keyword>
<gene>
    <name evidence="19" type="ORF">C8D89_11971</name>
</gene>
<comment type="caution">
    <text evidence="19">The sequence shown here is derived from an EMBL/GenBank/DDBJ whole genome shotgun (WGS) entry which is preliminary data.</text>
</comment>
<dbReference type="CDD" id="cd05387">
    <property type="entry name" value="BY-kinase"/>
    <property type="match status" value="1"/>
</dbReference>
<keyword evidence="14" id="KW-0472">Membrane</keyword>
<keyword evidence="7" id="KW-0997">Cell inner membrane</keyword>
<evidence type="ECO:0000256" key="6">
    <source>
        <dbReference type="ARBA" id="ARBA00022475"/>
    </source>
</evidence>
<comment type="similarity">
    <text evidence="3">Belongs to the CpsD/CapB family.</text>
</comment>
<dbReference type="PANTHER" id="PTHR32309">
    <property type="entry name" value="TYROSINE-PROTEIN KINASE"/>
    <property type="match status" value="1"/>
</dbReference>
<dbReference type="InterPro" id="IPR005702">
    <property type="entry name" value="Wzc-like_C"/>
</dbReference>
<comment type="similarity">
    <text evidence="2">Belongs to the CpsC/CapA family.</text>
</comment>
<feature type="domain" description="AAA" evidence="18">
    <location>
        <begin position="266"/>
        <end position="401"/>
    </location>
</feature>
<keyword evidence="9" id="KW-0812">Transmembrane</keyword>
<dbReference type="Proteomes" id="UP000245639">
    <property type="component" value="Unassembled WGS sequence"/>
</dbReference>
<evidence type="ECO:0000259" key="17">
    <source>
        <dbReference type="Pfam" id="PF02706"/>
    </source>
</evidence>
<evidence type="ECO:0000256" key="4">
    <source>
        <dbReference type="ARBA" id="ARBA00008883"/>
    </source>
</evidence>
<evidence type="ECO:0000256" key="5">
    <source>
        <dbReference type="ARBA" id="ARBA00011903"/>
    </source>
</evidence>
<dbReference type="AlphaFoldDB" id="A0A2U1EVJ9"/>
<evidence type="ECO:0000256" key="7">
    <source>
        <dbReference type="ARBA" id="ARBA00022519"/>
    </source>
</evidence>
<evidence type="ECO:0000256" key="11">
    <source>
        <dbReference type="ARBA" id="ARBA00022777"/>
    </source>
</evidence>
<evidence type="ECO:0000259" key="18">
    <source>
        <dbReference type="Pfam" id="PF13614"/>
    </source>
</evidence>
<dbReference type="GO" id="GO:0004713">
    <property type="term" value="F:protein tyrosine kinase activity"/>
    <property type="evidence" value="ECO:0007669"/>
    <property type="project" value="UniProtKB-KW"/>
</dbReference>
<dbReference type="NCBIfam" id="TIGR01007">
    <property type="entry name" value="eps_fam"/>
    <property type="match status" value="1"/>
</dbReference>
<dbReference type="InterPro" id="IPR027417">
    <property type="entry name" value="P-loop_NTPase"/>
</dbReference>
<dbReference type="SUPFAM" id="SSF52540">
    <property type="entry name" value="P-loop containing nucleoside triphosphate hydrolases"/>
    <property type="match status" value="1"/>
</dbReference>
<evidence type="ECO:0000256" key="9">
    <source>
        <dbReference type="ARBA" id="ARBA00022692"/>
    </source>
</evidence>
<evidence type="ECO:0000256" key="8">
    <source>
        <dbReference type="ARBA" id="ARBA00022679"/>
    </source>
</evidence>
<dbReference type="GO" id="GO:0005524">
    <property type="term" value="F:ATP binding"/>
    <property type="evidence" value="ECO:0007669"/>
    <property type="project" value="UniProtKB-KW"/>
</dbReference>
<dbReference type="OrthoDB" id="9812433at2"/>
<evidence type="ECO:0000256" key="13">
    <source>
        <dbReference type="ARBA" id="ARBA00022989"/>
    </source>
</evidence>
<evidence type="ECO:0000256" key="2">
    <source>
        <dbReference type="ARBA" id="ARBA00006683"/>
    </source>
</evidence>
<evidence type="ECO:0000256" key="14">
    <source>
        <dbReference type="ARBA" id="ARBA00023136"/>
    </source>
</evidence>
<keyword evidence="8" id="KW-0808">Transferase</keyword>
<dbReference type="InterPro" id="IPR003856">
    <property type="entry name" value="LPS_length_determ_N"/>
</dbReference>
<protein>
    <recommendedName>
        <fullName evidence="5">non-specific protein-tyrosine kinase</fullName>
        <ecNumber evidence="5">2.7.10.2</ecNumber>
    </recommendedName>
</protein>
<keyword evidence="6" id="KW-1003">Cell membrane</keyword>
<dbReference type="Pfam" id="PF13614">
    <property type="entry name" value="AAA_31"/>
    <property type="match status" value="1"/>
</dbReference>
<feature type="domain" description="Polysaccharide chain length determinant N-terminal" evidence="17">
    <location>
        <begin position="2"/>
        <end position="90"/>
    </location>
</feature>
<sequence length="490" mass="51795">MTLSAIVRVVRERATLVGLCLLVSFALTATLTFLQPREYSSRVVLYVSSGQGSGDASSAYQGNLLSEQRVKSYEQLVTSNRVMQEVIDTLRLRVTASGLASKVETASEADTVLLSISYRDRSPEAAAAGANAIGQSVVSLIAELERPAEANRQAPVVARLVEPASVPSAPVSPRTYINLGLGVLVGLIIGVSAALMRDRYDVRLKGQEKLRDIFGLPNLSAIPMRSQTSDRADGFADVADAGNRVTEAYKRLRANLRYVDLDAKSKAIVITSSIPGEGKTSVAAGLALTLAQAGSRVVVVEGDLRRPKLGAYLNVESAVGITSVLSGRANLDDALQRARSSVDVLVCGPVPPNPSEICASGQMAQLLGDLRTRYEYVIVDSPPLLPVVDGAVLAAACDGALLVARVDFVTVPQVARSVEALEAVSAKILGSVVIGAVGRDERSYGAYGSYVGQTAANSSGSSVDARTLNYRRSEFPLSGNSRRPSPHRRE</sequence>
<dbReference type="InterPro" id="IPR050445">
    <property type="entry name" value="Bact_polysacc_biosynth/exp"/>
</dbReference>
<keyword evidence="11" id="KW-0418">Kinase</keyword>
<evidence type="ECO:0000256" key="15">
    <source>
        <dbReference type="ARBA" id="ARBA00023137"/>
    </source>
</evidence>
<dbReference type="Pfam" id="PF02706">
    <property type="entry name" value="Wzz"/>
    <property type="match status" value="1"/>
</dbReference>
<keyword evidence="15" id="KW-0829">Tyrosine-protein kinase</keyword>
<dbReference type="GO" id="GO:0005886">
    <property type="term" value="C:plasma membrane"/>
    <property type="evidence" value="ECO:0007669"/>
    <property type="project" value="UniProtKB-SubCell"/>
</dbReference>
<keyword evidence="20" id="KW-1185">Reference proteome</keyword>
<comment type="similarity">
    <text evidence="4">Belongs to the etk/wzc family.</text>
</comment>
<evidence type="ECO:0000256" key="10">
    <source>
        <dbReference type="ARBA" id="ARBA00022741"/>
    </source>
</evidence>
<evidence type="ECO:0000256" key="12">
    <source>
        <dbReference type="ARBA" id="ARBA00022840"/>
    </source>
</evidence>
<evidence type="ECO:0000313" key="19">
    <source>
        <dbReference type="EMBL" id="PVZ03962.1"/>
    </source>
</evidence>
<evidence type="ECO:0000256" key="16">
    <source>
        <dbReference type="ARBA" id="ARBA00051245"/>
    </source>
</evidence>